<organism evidence="2 3">
    <name type="scientific">Cryptococcus amylolentus CBS 6039</name>
    <dbReference type="NCBI Taxonomy" id="1295533"/>
    <lineage>
        <taxon>Eukaryota</taxon>
        <taxon>Fungi</taxon>
        <taxon>Dikarya</taxon>
        <taxon>Basidiomycota</taxon>
        <taxon>Agaricomycotina</taxon>
        <taxon>Tremellomycetes</taxon>
        <taxon>Tremellales</taxon>
        <taxon>Cryptococcaceae</taxon>
        <taxon>Cryptococcus</taxon>
    </lineage>
</organism>
<dbReference type="EMBL" id="AWGJ01000009">
    <property type="protein sequence ID" value="ODN76303.1"/>
    <property type="molecule type" value="Genomic_DNA"/>
</dbReference>
<feature type="region of interest" description="Disordered" evidence="1">
    <location>
        <begin position="93"/>
        <end position="115"/>
    </location>
</feature>
<evidence type="ECO:0000256" key="1">
    <source>
        <dbReference type="SAM" id="MobiDB-lite"/>
    </source>
</evidence>
<evidence type="ECO:0000313" key="2">
    <source>
        <dbReference type="EMBL" id="ODN76303.1"/>
    </source>
</evidence>
<protein>
    <submittedName>
        <fullName evidence="2">Uncharacterized protein</fullName>
    </submittedName>
</protein>
<gene>
    <name evidence="2" type="ORF">L202_06230</name>
</gene>
<feature type="region of interest" description="Disordered" evidence="1">
    <location>
        <begin position="1"/>
        <end position="79"/>
    </location>
</feature>
<name>A0A1E3HIY7_9TREE</name>
<comment type="caution">
    <text evidence="2">The sequence shown here is derived from an EMBL/GenBank/DDBJ whole genome shotgun (WGS) entry which is preliminary data.</text>
</comment>
<keyword evidence="3" id="KW-1185">Reference proteome</keyword>
<dbReference type="Proteomes" id="UP000094065">
    <property type="component" value="Unassembled WGS sequence"/>
</dbReference>
<dbReference type="AlphaFoldDB" id="A0A1E3HIY7"/>
<proteinExistence type="predicted"/>
<feature type="compositionally biased region" description="Polar residues" evidence="1">
    <location>
        <begin position="39"/>
        <end position="67"/>
    </location>
</feature>
<feature type="compositionally biased region" description="Low complexity" evidence="1">
    <location>
        <begin position="24"/>
        <end position="38"/>
    </location>
</feature>
<dbReference type="GeneID" id="30157539"/>
<sequence length="115" mass="12709">MAIRSRCRSTADQRTLGVSKRMGSKSYKSPSSSSILSLTNKDQNQPTMSSTARDQESTYSQMPTNESLRQEIIDEDPSLFTAEETKAVRHKFLDNGSSVPEEAAAEEQTATQSDE</sequence>
<reference evidence="2 3" key="1">
    <citation type="submission" date="2016-06" db="EMBL/GenBank/DDBJ databases">
        <title>Evolution of pathogenesis and genome organization in the Tremellales.</title>
        <authorList>
            <person name="Cuomo C."/>
            <person name="Litvintseva A."/>
            <person name="Heitman J."/>
            <person name="Chen Y."/>
            <person name="Sun S."/>
            <person name="Springer D."/>
            <person name="Dromer F."/>
            <person name="Young S."/>
            <person name="Zeng Q."/>
            <person name="Chapman S."/>
            <person name="Gujja S."/>
            <person name="Saif S."/>
            <person name="Birren B."/>
        </authorList>
    </citation>
    <scope>NUCLEOTIDE SEQUENCE [LARGE SCALE GENOMIC DNA]</scope>
    <source>
        <strain evidence="2 3">CBS 6039</strain>
    </source>
</reference>
<dbReference type="RefSeq" id="XP_018991834.1">
    <property type="nucleotide sequence ID" value="XM_019140683.1"/>
</dbReference>
<feature type="compositionally biased region" description="Low complexity" evidence="1">
    <location>
        <begin position="106"/>
        <end position="115"/>
    </location>
</feature>
<accession>A0A1E3HIY7</accession>
<evidence type="ECO:0000313" key="3">
    <source>
        <dbReference type="Proteomes" id="UP000094065"/>
    </source>
</evidence>